<dbReference type="PANTHER" id="PTHR13322:SF2">
    <property type="entry name" value="INTEGRATOR COMPLEX SUBUNIT 7"/>
    <property type="match status" value="1"/>
</dbReference>
<dbReference type="PANTHER" id="PTHR13322">
    <property type="entry name" value="C1ORF73 PROTEIN"/>
    <property type="match status" value="1"/>
</dbReference>
<evidence type="ECO:0000259" key="2">
    <source>
        <dbReference type="Pfam" id="PF22966"/>
    </source>
</evidence>
<feature type="domain" description="Integrator complex subunit 7 N-terminal" evidence="3">
    <location>
        <begin position="155"/>
        <end position="604"/>
    </location>
</feature>
<dbReference type="PROSITE" id="PS51257">
    <property type="entry name" value="PROKAR_LIPOPROTEIN"/>
    <property type="match status" value="1"/>
</dbReference>
<dbReference type="Gramene" id="rna-AYBTSS11_LOCUS12512">
    <property type="protein sequence ID" value="CAJ1947152.1"/>
    <property type="gene ID" value="gene-AYBTSS11_LOCUS12512"/>
</dbReference>
<protein>
    <recommendedName>
        <fullName evidence="6">Integrator complex subunit 7</fullName>
    </recommendedName>
</protein>
<dbReference type="EMBL" id="OY731401">
    <property type="protein sequence ID" value="CAJ1947152.1"/>
    <property type="molecule type" value="Genomic_DNA"/>
</dbReference>
<sequence length="1219" mass="136089">MFILFRSSFPSSLTLIHCNHPAPASTSSCTTEFLHRAKQPPDGAPPGSLHITTAPTATQPFRVLTVPANQITSDNQPTVVSIVSWRRESAMEPTCAARAMEWSIQLEMGLRSAKPGAPVKAILEMEPRLLQWSREPESGVAPCAMFGLVPGEDRIFANAILLRLADAFSGGDIETRLSVVRVFLSVQKHRDKEKKKQGKGLLSEGRVANHLELLRRVKSVFDSGDLESKALTLVLFGCWADFVKDNAQIRYLIFSSLVSAHDCEVRASLYAAGCLCEISDDFASISVEMLFNIMNSSSVSLPVKLAAARVLAKCKSSYSVAHNAYKTGMELVLNSSDEDFVVAMLYSLSKLACILIPFTSYQVDFLLLFLNREKTSHVKETALRCLHFLFRRGLCEHSDNSGLIRGLFSVMEEPGISLAMQYTALRVLHKVLLSIPPTSLHVELHEFVRLQTVIEDTSQYPAWRKSCLAICILADLCCRTKDRAEIDNVFCCSSLPSRVISLIKDHIKLLPLLEGCQNDLKICQELQALLKILLTVVESHPSLGSLVLDNIKEVIEYLVTVASTNCAVQSTLVAVNFKGEKQNSFILKLLRKIYRFLVTCLENLYVVGAINTEVFSKVNILAEIVCQCSLIDCYTYTLYHLLLHNQPIYDGLVHENDGTHPASCLIKCTTFVNKVMTGTNGWTAYKVGAHAACQGEWLLATIIFRTLVEKVKSDSCCSWLKALFHYSNSEEKLQLLRQPKQGTTSMELLESIKFPLTRDYKDDTSPRLARNINDCNYYDQLTLSHVEVCSSLKILEASVTSSQAFCLQRWFLSLRARVLENLVGLVKALREVSLNVDLNLNQVEIECSDKLQFMKSYQDIAQVSLQLFRLAEEFDLLRASFIGMDSESSSVLAAHGLSCSVLAFATAFGVSNIDQHSKRIFIGDKASCNKQALTIQNLRRLFWCVDHGTRASFSILLNYFDLNENYLSPQSSYGTCSIGYKDREVLNVCSYAVSGAVSLLEKIASQFTKNALSLASNTLIKWMHIPFRIPKYFFRVRPFIGSELFLHNEDSGNGVDMSVSQGSHITLNMCLKLKNVPPNLLVKSTKCYCILHCSTSFFIPCGQTLGHSQSIYDAWKDDIIVELNQKLVCHVMDGVAGKRRLDMHSRGHGNGKAVETFMDFRLNEKGQGFSHCSLDVSNFPLGSYRIKWHSCLVDSQDSYWSLLPLNSGPVFFVTKPRVG</sequence>
<name>A0AA86SP66_9FABA</name>
<dbReference type="InterPro" id="IPR056516">
    <property type="entry name" value="INTS7_N"/>
</dbReference>
<feature type="domain" description="Integrator complex subunit 7-like C-terminal" evidence="2">
    <location>
        <begin position="1041"/>
        <end position="1213"/>
    </location>
</feature>
<organism evidence="4 5">
    <name type="scientific">Sphenostylis stenocarpa</name>
    <dbReference type="NCBI Taxonomy" id="92480"/>
    <lineage>
        <taxon>Eukaryota</taxon>
        <taxon>Viridiplantae</taxon>
        <taxon>Streptophyta</taxon>
        <taxon>Embryophyta</taxon>
        <taxon>Tracheophyta</taxon>
        <taxon>Spermatophyta</taxon>
        <taxon>Magnoliopsida</taxon>
        <taxon>eudicotyledons</taxon>
        <taxon>Gunneridae</taxon>
        <taxon>Pentapetalae</taxon>
        <taxon>rosids</taxon>
        <taxon>fabids</taxon>
        <taxon>Fabales</taxon>
        <taxon>Fabaceae</taxon>
        <taxon>Papilionoideae</taxon>
        <taxon>50 kb inversion clade</taxon>
        <taxon>NPAAA clade</taxon>
        <taxon>indigoferoid/millettioid clade</taxon>
        <taxon>Phaseoleae</taxon>
        <taxon>Sphenostylis</taxon>
    </lineage>
</organism>
<dbReference type="SUPFAM" id="SSF48371">
    <property type="entry name" value="ARM repeat"/>
    <property type="match status" value="1"/>
</dbReference>
<evidence type="ECO:0000313" key="5">
    <source>
        <dbReference type="Proteomes" id="UP001189624"/>
    </source>
</evidence>
<dbReference type="InterPro" id="IPR033060">
    <property type="entry name" value="INTS7"/>
</dbReference>
<evidence type="ECO:0008006" key="6">
    <source>
        <dbReference type="Google" id="ProtNLM"/>
    </source>
</evidence>
<dbReference type="Pfam" id="PF22966">
    <property type="entry name" value="INTS7_C_plants"/>
    <property type="match status" value="1"/>
</dbReference>
<dbReference type="AlphaFoldDB" id="A0AA86SP66"/>
<dbReference type="InterPro" id="IPR055195">
    <property type="entry name" value="INTS7_C_plant"/>
</dbReference>
<accession>A0AA86SP66</accession>
<keyword evidence="5" id="KW-1185">Reference proteome</keyword>
<gene>
    <name evidence="4" type="ORF">AYBTSS11_LOCUS12512</name>
</gene>
<comment type="similarity">
    <text evidence="1">Belongs to the Integrator subunit 7 family.</text>
</comment>
<reference evidence="4" key="1">
    <citation type="submission" date="2023-10" db="EMBL/GenBank/DDBJ databases">
        <authorList>
            <person name="Domelevo Entfellner J.-B."/>
        </authorList>
    </citation>
    <scope>NUCLEOTIDE SEQUENCE</scope>
</reference>
<evidence type="ECO:0000313" key="4">
    <source>
        <dbReference type="EMBL" id="CAJ1947152.1"/>
    </source>
</evidence>
<dbReference type="GO" id="GO:0034472">
    <property type="term" value="P:snRNA 3'-end processing"/>
    <property type="evidence" value="ECO:0007669"/>
    <property type="project" value="TreeGrafter"/>
</dbReference>
<dbReference type="Proteomes" id="UP001189624">
    <property type="component" value="Chromosome 4"/>
</dbReference>
<evidence type="ECO:0000256" key="1">
    <source>
        <dbReference type="ARBA" id="ARBA00008565"/>
    </source>
</evidence>
<dbReference type="Pfam" id="PF24436">
    <property type="entry name" value="INTS7_N"/>
    <property type="match status" value="1"/>
</dbReference>
<dbReference type="GO" id="GO:0032039">
    <property type="term" value="C:integrator complex"/>
    <property type="evidence" value="ECO:0007669"/>
    <property type="project" value="InterPro"/>
</dbReference>
<proteinExistence type="inferred from homology"/>
<dbReference type="InterPro" id="IPR016024">
    <property type="entry name" value="ARM-type_fold"/>
</dbReference>
<evidence type="ECO:0000259" key="3">
    <source>
        <dbReference type="Pfam" id="PF24436"/>
    </source>
</evidence>